<dbReference type="AlphaFoldDB" id="R8VRX3"/>
<dbReference type="Proteomes" id="UP000013981">
    <property type="component" value="Unassembled WGS sequence"/>
</dbReference>
<sequence length="136" mass="15991">MMIAAICLDDHLGMLFNGRRLSQDRCVRSDLLTHLQGHKLWLNTYSARQFCDSEQENLCIAEDFLGKAPDGAYCFVENQALAPYFDRLEGLIIYRWNRVYPSDVRFDLDLSGWKCVERQEFPGHSHEKITKERYIR</sequence>
<dbReference type="EMBL" id="AQOB01000017">
    <property type="protein sequence ID" value="EOQ35249.1"/>
    <property type="molecule type" value="Genomic_DNA"/>
</dbReference>
<accession>R8VRX3</accession>
<comment type="caution">
    <text evidence="1">The sequence shown here is derived from an EMBL/GenBank/DDBJ whole genome shotgun (WGS) entry which is preliminary data.</text>
</comment>
<proteinExistence type="predicted"/>
<reference evidence="1 2" key="1">
    <citation type="submission" date="2013-01" db="EMBL/GenBank/DDBJ databases">
        <title>The Genome Sequence of Butyricicoccus pullicaecorum 1.2.</title>
        <authorList>
            <consortium name="The Broad Institute Genome Sequencing Platform"/>
            <person name="Earl A."/>
            <person name="Ward D."/>
            <person name="Feldgarden M."/>
            <person name="Gevers D."/>
            <person name="Van Immerseel F."/>
            <person name="Eeckhaut V."/>
            <person name="Walker B."/>
            <person name="Young S.K."/>
            <person name="Zeng Q."/>
            <person name="Gargeya S."/>
            <person name="Fitzgerald M."/>
            <person name="Haas B."/>
            <person name="Abouelleil A."/>
            <person name="Alvarado L."/>
            <person name="Arachchi H.M."/>
            <person name="Berlin A.M."/>
            <person name="Chapman S.B."/>
            <person name="Dewar J."/>
            <person name="Goldberg J."/>
            <person name="Griggs A."/>
            <person name="Gujja S."/>
            <person name="Hansen M."/>
            <person name="Howarth C."/>
            <person name="Imamovic A."/>
            <person name="Larimer J."/>
            <person name="McCowan C."/>
            <person name="Murphy C."/>
            <person name="Neiman D."/>
            <person name="Pearson M."/>
            <person name="Priest M."/>
            <person name="Roberts A."/>
            <person name="Saif S."/>
            <person name="Shea T."/>
            <person name="Sisk P."/>
            <person name="Sykes S."/>
            <person name="Wortman J."/>
            <person name="Nusbaum C."/>
            <person name="Birren B."/>
        </authorList>
    </citation>
    <scope>NUCLEOTIDE SEQUENCE [LARGE SCALE GENOMIC DNA]</scope>
    <source>
        <strain evidence="1 2">1.2</strain>
    </source>
</reference>
<dbReference type="RefSeq" id="WP_016149218.1">
    <property type="nucleotide sequence ID" value="NZ_KB976106.1"/>
</dbReference>
<evidence type="ECO:0000313" key="2">
    <source>
        <dbReference type="Proteomes" id="UP000013981"/>
    </source>
</evidence>
<organism evidence="1 2">
    <name type="scientific">Butyricicoccus pullicaecorum 1.2</name>
    <dbReference type="NCBI Taxonomy" id="1203606"/>
    <lineage>
        <taxon>Bacteria</taxon>
        <taxon>Bacillati</taxon>
        <taxon>Bacillota</taxon>
        <taxon>Clostridia</taxon>
        <taxon>Eubacteriales</taxon>
        <taxon>Butyricicoccaceae</taxon>
        <taxon>Butyricicoccus</taxon>
    </lineage>
</organism>
<keyword evidence="2" id="KW-1185">Reference proteome</keyword>
<name>R8VRX3_9FIRM</name>
<protein>
    <submittedName>
        <fullName evidence="1">Uncharacterized protein</fullName>
    </submittedName>
</protein>
<evidence type="ECO:0000313" key="1">
    <source>
        <dbReference type="EMBL" id="EOQ35249.1"/>
    </source>
</evidence>
<gene>
    <name evidence="1" type="ORF">HMPREF1526_03138</name>
</gene>
<dbReference type="HOGENOM" id="CLU_156560_0_0_9"/>
<dbReference type="eggNOG" id="ENOG50334UU">
    <property type="taxonomic scope" value="Bacteria"/>
</dbReference>